<comment type="caution">
    <text evidence="1">The sequence shown here is derived from an EMBL/GenBank/DDBJ whole genome shotgun (WGS) entry which is preliminary data.</text>
</comment>
<name>A0A645IUC7_9ZZZZ</name>
<dbReference type="AlphaFoldDB" id="A0A645IUC7"/>
<dbReference type="EMBL" id="VSSQ01123799">
    <property type="protein sequence ID" value="MPN55011.1"/>
    <property type="molecule type" value="Genomic_DNA"/>
</dbReference>
<gene>
    <name evidence="1" type="ORF">SDC9_202690</name>
</gene>
<organism evidence="1">
    <name type="scientific">bioreactor metagenome</name>
    <dbReference type="NCBI Taxonomy" id="1076179"/>
    <lineage>
        <taxon>unclassified sequences</taxon>
        <taxon>metagenomes</taxon>
        <taxon>ecological metagenomes</taxon>
    </lineage>
</organism>
<accession>A0A645IUC7</accession>
<evidence type="ECO:0000313" key="1">
    <source>
        <dbReference type="EMBL" id="MPN55011.1"/>
    </source>
</evidence>
<sequence length="96" mass="11374">MAKQILRRNLVLYNTQPHIVVDFFGDHLEQQNETSNSLFRFAYEEIVEIKKTKNLYVFCFPKQLVVIVEKQGFVIGRPEDFVLFLKQKCPRAARKL</sequence>
<evidence type="ECO:0008006" key="2">
    <source>
        <dbReference type="Google" id="ProtNLM"/>
    </source>
</evidence>
<proteinExistence type="predicted"/>
<protein>
    <recommendedName>
        <fullName evidence="2">YcxB-like protein domain-containing protein</fullName>
    </recommendedName>
</protein>
<reference evidence="1" key="1">
    <citation type="submission" date="2019-08" db="EMBL/GenBank/DDBJ databases">
        <authorList>
            <person name="Kucharzyk K."/>
            <person name="Murdoch R.W."/>
            <person name="Higgins S."/>
            <person name="Loffler F."/>
        </authorList>
    </citation>
    <scope>NUCLEOTIDE SEQUENCE</scope>
</reference>